<dbReference type="SUPFAM" id="SSF88946">
    <property type="entry name" value="Sigma2 domain of RNA polymerase sigma factors"/>
    <property type="match status" value="1"/>
</dbReference>
<dbReference type="InterPro" id="IPR013325">
    <property type="entry name" value="RNA_pol_sigma_r2"/>
</dbReference>
<dbReference type="EMBL" id="MFLY01000044">
    <property type="protein sequence ID" value="OGG72536.1"/>
    <property type="molecule type" value="Genomic_DNA"/>
</dbReference>
<dbReference type="Proteomes" id="UP000177306">
    <property type="component" value="Unassembled WGS sequence"/>
</dbReference>
<dbReference type="GO" id="GO:0003700">
    <property type="term" value="F:DNA-binding transcription factor activity"/>
    <property type="evidence" value="ECO:0007669"/>
    <property type="project" value="InterPro"/>
</dbReference>
<name>A0A1F6EFV4_9BACT</name>
<sequence length="535" mass="62061">MTDNIEHASKTVFSLTKEEEAALIKSWHENKDGKALNKIITANIGGVNLIVNQKGWRQWANRVGVDLEDLRSEAHLKMAELARTWTGEKGGFYSYYSVVIERLLKSKLGGADRAVLSEKARYALWKLHSFTQADQLGKEIEMWTDSDIKYVAQQMKTSEGVVRAARDHWMRGGDVSLDANVGDDQEMTRGEVVSRTPDIEGLETSAPWFGATPHDMLEWKEGEDERKAVGRLDLSWAREQLREWIQLLPQAERMTILYRYVMPSALTREGEWRNEVPYDKVANQINSLRGLSATADDVEQWDRLARMRLEAFVRGDFSLADPKEKSDVDTWNKLRSAREQAGENWEMWMMLLPEEERSILFYRWFYWEHDPGQMPRAFKDICQKEERKVSSKKGPSWSLFITPEVGREREESALRHVAEFVSGNFSSADYRRMMRTLSKKRPDLAEAFADSLPEKSLEKQLFFHRFQKRKEMTLKDKYITSAPSMSLGAKRFHDKIVGRKGREVAREESKQILEEMEKNLAQKLFAFIGKKLTQK</sequence>
<evidence type="ECO:0000313" key="1">
    <source>
        <dbReference type="EMBL" id="OGG72536.1"/>
    </source>
</evidence>
<accession>A0A1F6EFV4</accession>
<reference evidence="1 2" key="1">
    <citation type="journal article" date="2016" name="Nat. Commun.">
        <title>Thousands of microbial genomes shed light on interconnected biogeochemical processes in an aquifer system.</title>
        <authorList>
            <person name="Anantharaman K."/>
            <person name="Brown C.T."/>
            <person name="Hug L.A."/>
            <person name="Sharon I."/>
            <person name="Castelle C.J."/>
            <person name="Probst A.J."/>
            <person name="Thomas B.C."/>
            <person name="Singh A."/>
            <person name="Wilkins M.J."/>
            <person name="Karaoz U."/>
            <person name="Brodie E.L."/>
            <person name="Williams K.H."/>
            <person name="Hubbard S.S."/>
            <person name="Banfield J.F."/>
        </authorList>
    </citation>
    <scope>NUCLEOTIDE SEQUENCE [LARGE SCALE GENOMIC DNA]</scope>
</reference>
<protein>
    <submittedName>
        <fullName evidence="1">Uncharacterized protein</fullName>
    </submittedName>
</protein>
<comment type="caution">
    <text evidence="1">The sequence shown here is derived from an EMBL/GenBank/DDBJ whole genome shotgun (WGS) entry which is preliminary data.</text>
</comment>
<dbReference type="AlphaFoldDB" id="A0A1F6EFV4"/>
<dbReference type="GO" id="GO:0006352">
    <property type="term" value="P:DNA-templated transcription initiation"/>
    <property type="evidence" value="ECO:0007669"/>
    <property type="project" value="InterPro"/>
</dbReference>
<gene>
    <name evidence="1" type="ORF">A3A38_01980</name>
</gene>
<evidence type="ECO:0000313" key="2">
    <source>
        <dbReference type="Proteomes" id="UP000177306"/>
    </source>
</evidence>
<organism evidence="1 2">
    <name type="scientific">Candidatus Kaiserbacteria bacterium RIFCSPLOWO2_01_FULL_53_17</name>
    <dbReference type="NCBI Taxonomy" id="1798511"/>
    <lineage>
        <taxon>Bacteria</taxon>
        <taxon>Candidatus Kaiseribacteriota</taxon>
    </lineage>
</organism>
<proteinExistence type="predicted"/>